<evidence type="ECO:0000256" key="3">
    <source>
        <dbReference type="PROSITE-ProRule" id="PRU01006"/>
    </source>
</evidence>
<proteinExistence type="predicted"/>
<organism evidence="4 5">
    <name type="scientific">Cryomyces antarcticus</name>
    <dbReference type="NCBI Taxonomy" id="329879"/>
    <lineage>
        <taxon>Eukaryota</taxon>
        <taxon>Fungi</taxon>
        <taxon>Dikarya</taxon>
        <taxon>Ascomycota</taxon>
        <taxon>Pezizomycotina</taxon>
        <taxon>Dothideomycetes</taxon>
        <taxon>Dothideomycetes incertae sedis</taxon>
        <taxon>Cryomyces</taxon>
    </lineage>
</organism>
<evidence type="ECO:0000313" key="4">
    <source>
        <dbReference type="EMBL" id="KAK5188242.1"/>
    </source>
</evidence>
<feature type="repeat" description="CHCR" evidence="3">
    <location>
        <begin position="35"/>
        <end position="184"/>
    </location>
</feature>
<dbReference type="PANTHER" id="PTHR12616">
    <property type="entry name" value="VACUOLAR PROTEIN SORTING VPS41"/>
    <property type="match status" value="1"/>
</dbReference>
<gene>
    <name evidence="4" type="primary">VPS41_1</name>
    <name evidence="4" type="ORF">LTR16_008511</name>
</gene>
<protein>
    <submittedName>
        <fullName evidence="4">Vacuolar protein sorting-associated protein 41</fullName>
    </submittedName>
</protein>
<keyword evidence="1" id="KW-0813">Transport</keyword>
<sequence>MKYASLNELEDATTEVIHLLVDEAYQGIVRPEQVIDQLQGQGPSYQPFLFFYMRALWKGQGTQNERGRGLTQVAAEGKTLVEDFGDLAVELFAEYDRPLLMEFLRSSQSYAFEKASQVCEARHYIPELVHLLSKTGQTKRALFLIIDKLGDVSQAISFAKEQNDPDLWNDLLDYGMDKPRFIRGLLEEVGTAINPITLVRRIPEGLEIEGLRDGIGRMIREYEIQFSISEGVARVLRGEVAMGMDTLRAGQKKGVKFEVVHDRDGDVEVY</sequence>
<dbReference type="PANTHER" id="PTHR12616:SF1">
    <property type="entry name" value="VACUOLAR PROTEIN SORTING-ASSOCIATED PROTEIN 41 HOMOLOG"/>
    <property type="match status" value="1"/>
</dbReference>
<dbReference type="Gene3D" id="1.25.40.10">
    <property type="entry name" value="Tetratricopeptide repeat domain"/>
    <property type="match status" value="1"/>
</dbReference>
<feature type="non-terminal residue" evidence="4">
    <location>
        <position position="270"/>
    </location>
</feature>
<dbReference type="Pfam" id="PF23556">
    <property type="entry name" value="TPR_Vps41"/>
    <property type="match status" value="1"/>
</dbReference>
<accession>A0ABR0LM51</accession>
<dbReference type="InterPro" id="IPR045111">
    <property type="entry name" value="Vps41/Vps8"/>
</dbReference>
<name>A0ABR0LM51_9PEZI</name>
<evidence type="ECO:0000256" key="2">
    <source>
        <dbReference type="ARBA" id="ARBA00022927"/>
    </source>
</evidence>
<dbReference type="SMART" id="SM00299">
    <property type="entry name" value="CLH"/>
    <property type="match status" value="1"/>
</dbReference>
<keyword evidence="2" id="KW-0653">Protein transport</keyword>
<comment type="caution">
    <text evidence="4">The sequence shown here is derived from an EMBL/GenBank/DDBJ whole genome shotgun (WGS) entry which is preliminary data.</text>
</comment>
<evidence type="ECO:0000313" key="5">
    <source>
        <dbReference type="Proteomes" id="UP001357485"/>
    </source>
</evidence>
<keyword evidence="5" id="KW-1185">Reference proteome</keyword>
<dbReference type="Proteomes" id="UP001357485">
    <property type="component" value="Unassembled WGS sequence"/>
</dbReference>
<evidence type="ECO:0000256" key="1">
    <source>
        <dbReference type="ARBA" id="ARBA00022448"/>
    </source>
</evidence>
<dbReference type="EMBL" id="JAVRRA010018447">
    <property type="protein sequence ID" value="KAK5188242.1"/>
    <property type="molecule type" value="Genomic_DNA"/>
</dbReference>
<dbReference type="PROSITE" id="PS50236">
    <property type="entry name" value="CHCR"/>
    <property type="match status" value="1"/>
</dbReference>
<reference evidence="4 5" key="1">
    <citation type="submission" date="2023-08" db="EMBL/GenBank/DDBJ databases">
        <title>Black Yeasts Isolated from many extreme environments.</title>
        <authorList>
            <person name="Coleine C."/>
            <person name="Stajich J.E."/>
            <person name="Selbmann L."/>
        </authorList>
    </citation>
    <scope>NUCLEOTIDE SEQUENCE [LARGE SCALE GENOMIC DNA]</scope>
    <source>
        <strain evidence="4 5">CCFEE 536</strain>
    </source>
</reference>
<dbReference type="InterPro" id="IPR000547">
    <property type="entry name" value="Clathrin_H-chain/VPS_repeat"/>
</dbReference>
<dbReference type="InterPro" id="IPR011990">
    <property type="entry name" value="TPR-like_helical_dom_sf"/>
</dbReference>